<accession>A0A0A8RXS8</accession>
<evidence type="ECO:0000313" key="2">
    <source>
        <dbReference type="Proteomes" id="UP000250080"/>
    </source>
</evidence>
<dbReference type="RefSeq" id="WP_013161963.1">
    <property type="nucleotide sequence ID" value="NZ_CCYN01000013.1"/>
</dbReference>
<dbReference type="Proteomes" id="UP000250080">
    <property type="component" value="Chromosome I"/>
</dbReference>
<name>A0A0A8RXS8_9ACTN</name>
<sequence length="136" mass="14531">MTSITEDVRAWARGIWPSEAGVELLIRSGHVVYDGAPWIIRRGDLASIDTAVLLEASQPWSGSERKLVRIAASLLGGPAVDLSEDISGIDRESVALVLAAIAHATGSHEDSGIEIGPDETLAFSHLPSLFPWPDDH</sequence>
<dbReference type="OrthoDB" id="3532716at2"/>
<organism evidence="1 2">
    <name type="scientific">Propionibacterium freudenreichii</name>
    <dbReference type="NCBI Taxonomy" id="1744"/>
    <lineage>
        <taxon>Bacteria</taxon>
        <taxon>Bacillati</taxon>
        <taxon>Actinomycetota</taxon>
        <taxon>Actinomycetes</taxon>
        <taxon>Propionibacteriales</taxon>
        <taxon>Propionibacteriaceae</taxon>
        <taxon>Propionibacterium</taxon>
    </lineage>
</organism>
<protein>
    <submittedName>
        <fullName evidence="1">Uncharacterized protein</fullName>
    </submittedName>
</protein>
<proteinExistence type="predicted"/>
<evidence type="ECO:0000313" key="1">
    <source>
        <dbReference type="EMBL" id="SCQ81623.1"/>
    </source>
</evidence>
<reference evidence="1 2" key="1">
    <citation type="submission" date="2016-09" db="EMBL/GenBank/DDBJ databases">
        <authorList>
            <person name="Laine KS P."/>
        </authorList>
    </citation>
    <scope>NUCLEOTIDE SEQUENCE [LARGE SCALE GENOMIC DNA]</scope>
    <source>
        <strain evidence="1">PFRJS-23</strain>
    </source>
</reference>
<gene>
    <name evidence="1" type="ORF">PFR_JS23_1988</name>
</gene>
<dbReference type="AlphaFoldDB" id="A0A0A8RXS8"/>
<dbReference type="EMBL" id="LT618793">
    <property type="protein sequence ID" value="SCQ81623.1"/>
    <property type="molecule type" value="Genomic_DNA"/>
</dbReference>
<dbReference type="OMA" id="HASGTHE"/>